<evidence type="ECO:0000256" key="8">
    <source>
        <dbReference type="PROSITE-ProRule" id="PRU00042"/>
    </source>
</evidence>
<evidence type="ECO:0000259" key="10">
    <source>
        <dbReference type="PROSITE" id="PS50157"/>
    </source>
</evidence>
<evidence type="ECO:0000256" key="5">
    <source>
        <dbReference type="ARBA" id="ARBA00023015"/>
    </source>
</evidence>
<dbReference type="Pfam" id="PF13912">
    <property type="entry name" value="zf-C2H2_6"/>
    <property type="match status" value="1"/>
</dbReference>
<reference evidence="11 12" key="1">
    <citation type="submission" date="2023-12" db="EMBL/GenBank/DDBJ databases">
        <title>A high-quality genome assembly for Dillenia turbinata (Dilleniales).</title>
        <authorList>
            <person name="Chanderbali A."/>
        </authorList>
    </citation>
    <scope>NUCLEOTIDE SEQUENCE [LARGE SCALE GENOMIC DNA]</scope>
    <source>
        <strain evidence="11">LSX21</strain>
        <tissue evidence="11">Leaf</tissue>
    </source>
</reference>
<evidence type="ECO:0000313" key="12">
    <source>
        <dbReference type="Proteomes" id="UP001370490"/>
    </source>
</evidence>
<keyword evidence="2" id="KW-0479">Metal-binding</keyword>
<sequence>MESDSPASPDRVTEETSSEDQQSLGQGRSYECTFCKRGFSNAQALGGHMNIHRKDKAKLRQATSIQLSHHRPYHLHFPYSTPSYFPHFPTPSVHLQSSNCTHSMNSSTAHAENNMIINKIKWPWILDDQLPIDNINTSAKGSHRFPFRFGQQDEEPRISNHHGEIGMSSPFDASAVPAELDLELRD</sequence>
<dbReference type="PROSITE" id="PS00028">
    <property type="entry name" value="ZINC_FINGER_C2H2_1"/>
    <property type="match status" value="1"/>
</dbReference>
<dbReference type="InterPro" id="IPR052426">
    <property type="entry name" value="Plant_dev_regulator"/>
</dbReference>
<keyword evidence="7" id="KW-0539">Nucleus</keyword>
<dbReference type="SUPFAM" id="SSF57667">
    <property type="entry name" value="beta-beta-alpha zinc fingers"/>
    <property type="match status" value="1"/>
</dbReference>
<dbReference type="PANTHER" id="PTHR45801:SF111">
    <property type="entry name" value="C2H2 AND C2HC ZINC FINGERS SUPERFAMILY PROTEIN"/>
    <property type="match status" value="1"/>
</dbReference>
<dbReference type="InterPro" id="IPR036236">
    <property type="entry name" value="Znf_C2H2_sf"/>
</dbReference>
<dbReference type="Gene3D" id="3.30.160.60">
    <property type="entry name" value="Classic Zinc Finger"/>
    <property type="match status" value="1"/>
</dbReference>
<dbReference type="GO" id="GO:0008270">
    <property type="term" value="F:zinc ion binding"/>
    <property type="evidence" value="ECO:0007669"/>
    <property type="project" value="UniProtKB-KW"/>
</dbReference>
<evidence type="ECO:0000256" key="9">
    <source>
        <dbReference type="SAM" id="MobiDB-lite"/>
    </source>
</evidence>
<evidence type="ECO:0000256" key="6">
    <source>
        <dbReference type="ARBA" id="ARBA00023163"/>
    </source>
</evidence>
<keyword evidence="4" id="KW-0862">Zinc</keyword>
<proteinExistence type="predicted"/>
<keyword evidence="3 8" id="KW-0863">Zinc-finger</keyword>
<feature type="domain" description="C2H2-type" evidence="10">
    <location>
        <begin position="30"/>
        <end position="57"/>
    </location>
</feature>
<protein>
    <recommendedName>
        <fullName evidence="10">C2H2-type domain-containing protein</fullName>
    </recommendedName>
</protein>
<dbReference type="Proteomes" id="UP001370490">
    <property type="component" value="Unassembled WGS sequence"/>
</dbReference>
<comment type="subcellular location">
    <subcellularLocation>
        <location evidence="1">Nucleus</location>
    </subcellularLocation>
</comment>
<name>A0AAN8VD04_9MAGN</name>
<evidence type="ECO:0000256" key="3">
    <source>
        <dbReference type="ARBA" id="ARBA00022771"/>
    </source>
</evidence>
<comment type="caution">
    <text evidence="11">The sequence shown here is derived from an EMBL/GenBank/DDBJ whole genome shotgun (WGS) entry which is preliminary data.</text>
</comment>
<dbReference type="EMBL" id="JBAMMX010000015">
    <property type="protein sequence ID" value="KAK6927022.1"/>
    <property type="molecule type" value="Genomic_DNA"/>
</dbReference>
<keyword evidence="12" id="KW-1185">Reference proteome</keyword>
<dbReference type="AlphaFoldDB" id="A0AAN8VD04"/>
<dbReference type="SMART" id="SM00355">
    <property type="entry name" value="ZnF_C2H2"/>
    <property type="match status" value="1"/>
</dbReference>
<keyword evidence="6" id="KW-0804">Transcription</keyword>
<accession>A0AAN8VD04</accession>
<evidence type="ECO:0000256" key="7">
    <source>
        <dbReference type="ARBA" id="ARBA00023242"/>
    </source>
</evidence>
<feature type="region of interest" description="Disordered" evidence="9">
    <location>
        <begin position="1"/>
        <end position="25"/>
    </location>
</feature>
<dbReference type="PROSITE" id="PS50157">
    <property type="entry name" value="ZINC_FINGER_C2H2_2"/>
    <property type="match status" value="1"/>
</dbReference>
<evidence type="ECO:0000256" key="2">
    <source>
        <dbReference type="ARBA" id="ARBA00022723"/>
    </source>
</evidence>
<organism evidence="11 12">
    <name type="scientific">Dillenia turbinata</name>
    <dbReference type="NCBI Taxonomy" id="194707"/>
    <lineage>
        <taxon>Eukaryota</taxon>
        <taxon>Viridiplantae</taxon>
        <taxon>Streptophyta</taxon>
        <taxon>Embryophyta</taxon>
        <taxon>Tracheophyta</taxon>
        <taxon>Spermatophyta</taxon>
        <taxon>Magnoliopsida</taxon>
        <taxon>eudicotyledons</taxon>
        <taxon>Gunneridae</taxon>
        <taxon>Pentapetalae</taxon>
        <taxon>Dilleniales</taxon>
        <taxon>Dilleniaceae</taxon>
        <taxon>Dillenia</taxon>
    </lineage>
</organism>
<dbReference type="InterPro" id="IPR013087">
    <property type="entry name" value="Znf_C2H2_type"/>
</dbReference>
<keyword evidence="5" id="KW-0805">Transcription regulation</keyword>
<evidence type="ECO:0000313" key="11">
    <source>
        <dbReference type="EMBL" id="KAK6927022.1"/>
    </source>
</evidence>
<dbReference type="GO" id="GO:0005634">
    <property type="term" value="C:nucleus"/>
    <property type="evidence" value="ECO:0007669"/>
    <property type="project" value="UniProtKB-SubCell"/>
</dbReference>
<gene>
    <name evidence="11" type="ORF">RJ641_008741</name>
</gene>
<evidence type="ECO:0000256" key="1">
    <source>
        <dbReference type="ARBA" id="ARBA00004123"/>
    </source>
</evidence>
<dbReference type="PANTHER" id="PTHR45801">
    <property type="entry name" value="OS07G0101800 PROTEIN"/>
    <property type="match status" value="1"/>
</dbReference>
<evidence type="ECO:0000256" key="4">
    <source>
        <dbReference type="ARBA" id="ARBA00022833"/>
    </source>
</evidence>